<keyword evidence="4" id="KW-1185">Reference proteome</keyword>
<gene>
    <name evidence="2" type="ORF">BJR09_07525</name>
    <name evidence="1" type="ORF">NCTC13830_00195</name>
</gene>
<evidence type="ECO:0000313" key="3">
    <source>
        <dbReference type="Proteomes" id="UP000254047"/>
    </source>
</evidence>
<sequence>MTDSHSYIEDNIIHAVNKLNSIPGYNDKFTYEYDNENDWFNIIHSIQNEILTNDELAIKIADILCEELVNKKILNFSIYEDENIMTFI</sequence>
<dbReference type="Proteomes" id="UP000297598">
    <property type="component" value="Unassembled WGS sequence"/>
</dbReference>
<dbReference type="OrthoDB" id="9970026at2"/>
<proteinExistence type="predicted"/>
<evidence type="ECO:0000313" key="4">
    <source>
        <dbReference type="Proteomes" id="UP000297598"/>
    </source>
</evidence>
<evidence type="ECO:0000313" key="1">
    <source>
        <dbReference type="EMBL" id="SUM42674.1"/>
    </source>
</evidence>
<dbReference type="AlphaFoldDB" id="A0A380FV47"/>
<organism evidence="1 3">
    <name type="scientific">Staphylococcus petrasii</name>
    <dbReference type="NCBI Taxonomy" id="1276936"/>
    <lineage>
        <taxon>Bacteria</taxon>
        <taxon>Bacillati</taxon>
        <taxon>Bacillota</taxon>
        <taxon>Bacilli</taxon>
        <taxon>Bacillales</taxon>
        <taxon>Staphylococcaceae</taxon>
        <taxon>Staphylococcus</taxon>
    </lineage>
</organism>
<dbReference type="Proteomes" id="UP000254047">
    <property type="component" value="Unassembled WGS sequence"/>
</dbReference>
<reference evidence="2 4" key="2">
    <citation type="submission" date="2019-04" db="EMBL/GenBank/DDBJ databases">
        <title>Genomic characterization of Staphylococcus petrasii strains.</title>
        <authorList>
            <person name="Vrbovska V."/>
            <person name="Kovarovic V."/>
            <person name="Maslanova I."/>
            <person name="Indrakova A."/>
            <person name="Petras P."/>
            <person name="Sedo O."/>
            <person name="Svec P."/>
            <person name="Fisarova L."/>
            <person name="Sedlacek I."/>
            <person name="Doskar J."/>
            <person name="Pantucek R."/>
        </authorList>
    </citation>
    <scope>NUCLEOTIDE SEQUENCE [LARGE SCALE GENOMIC DNA]</scope>
    <source>
        <strain evidence="2 4">P5404</strain>
    </source>
</reference>
<protein>
    <submittedName>
        <fullName evidence="1">Uncharacterized protein</fullName>
    </submittedName>
</protein>
<dbReference type="EMBL" id="SRLS01000010">
    <property type="protein sequence ID" value="TGE17092.1"/>
    <property type="molecule type" value="Genomic_DNA"/>
</dbReference>
<name>A0A380FV47_9STAP</name>
<accession>A0A380FV47</accession>
<evidence type="ECO:0000313" key="2">
    <source>
        <dbReference type="EMBL" id="TGE17092.1"/>
    </source>
</evidence>
<dbReference type="RefSeq" id="WP_103297821.1">
    <property type="nucleotide sequence ID" value="NZ_PPQT01000034.1"/>
</dbReference>
<dbReference type="EMBL" id="UHDO01000001">
    <property type="protein sequence ID" value="SUM42674.1"/>
    <property type="molecule type" value="Genomic_DNA"/>
</dbReference>
<reference evidence="1 3" key="1">
    <citation type="submission" date="2018-06" db="EMBL/GenBank/DDBJ databases">
        <authorList>
            <consortium name="Pathogen Informatics"/>
            <person name="Doyle S."/>
        </authorList>
    </citation>
    <scope>NUCLEOTIDE SEQUENCE [LARGE SCALE GENOMIC DNA]</scope>
    <source>
        <strain evidence="1 3">NCTC13830</strain>
    </source>
</reference>